<keyword evidence="2" id="KW-1185">Reference proteome</keyword>
<organism evidence="1 2">
    <name type="scientific">Candidatus Endonucleibacter bathymodioli</name>
    <dbReference type="NCBI Taxonomy" id="539814"/>
    <lineage>
        <taxon>Bacteria</taxon>
        <taxon>Pseudomonadati</taxon>
        <taxon>Pseudomonadota</taxon>
        <taxon>Gammaproteobacteria</taxon>
        <taxon>Oceanospirillales</taxon>
        <taxon>Endozoicomonadaceae</taxon>
        <taxon>Candidatus Endonucleibacter</taxon>
    </lineage>
</organism>
<comment type="caution">
    <text evidence="1">The sequence shown here is derived from an EMBL/GenBank/DDBJ whole genome shotgun (WGS) entry which is preliminary data.</text>
</comment>
<dbReference type="Gene3D" id="2.130.10.10">
    <property type="entry name" value="YVTN repeat-like/Quinoprotein amine dehydrogenase"/>
    <property type="match status" value="1"/>
</dbReference>
<proteinExistence type="predicted"/>
<sequence>MHKATIKEEKGIISAEFSADGNHIITADTNKMVRIYGWISDGQLQKKAVIKHNINNLSARFTKDCSHVVVRHDNNSITISRLFWDGTTKNCTEE</sequence>
<dbReference type="SUPFAM" id="SSF50978">
    <property type="entry name" value="WD40 repeat-like"/>
    <property type="match status" value="1"/>
</dbReference>
<evidence type="ECO:0000313" key="2">
    <source>
        <dbReference type="Proteomes" id="UP001178148"/>
    </source>
</evidence>
<reference evidence="1 2" key="1">
    <citation type="journal article" date="2023" name="bioRxiv">
        <title>An intranuclear bacterial parasite of deep-sea mussels expresses apoptosis inhibitors acquired from its host.</title>
        <authorList>
            <person name="Gonzalez Porras M.A."/>
            <person name="Assie A."/>
            <person name="Tietjen M."/>
            <person name="Violette M."/>
            <person name="Kleiner M."/>
            <person name="Gruber-Vodicka H."/>
            <person name="Dubilier N."/>
            <person name="Leisch N."/>
        </authorList>
    </citation>
    <scope>NUCLEOTIDE SEQUENCE [LARGE SCALE GENOMIC DNA]</scope>
    <source>
        <strain evidence="1">IAP13</strain>
    </source>
</reference>
<name>A0AA90NX86_9GAMM</name>
<accession>A0AA90NX86</accession>
<dbReference type="AlphaFoldDB" id="A0AA90NX86"/>
<dbReference type="InterPro" id="IPR036322">
    <property type="entry name" value="WD40_repeat_dom_sf"/>
</dbReference>
<dbReference type="EMBL" id="JASXSV010000004">
    <property type="protein sequence ID" value="MDP0588336.1"/>
    <property type="molecule type" value="Genomic_DNA"/>
</dbReference>
<evidence type="ECO:0008006" key="3">
    <source>
        <dbReference type="Google" id="ProtNLM"/>
    </source>
</evidence>
<evidence type="ECO:0000313" key="1">
    <source>
        <dbReference type="EMBL" id="MDP0588336.1"/>
    </source>
</evidence>
<gene>
    <name evidence="1" type="ORF">QS748_03720</name>
</gene>
<dbReference type="InterPro" id="IPR015943">
    <property type="entry name" value="WD40/YVTN_repeat-like_dom_sf"/>
</dbReference>
<dbReference type="Proteomes" id="UP001178148">
    <property type="component" value="Unassembled WGS sequence"/>
</dbReference>
<protein>
    <recommendedName>
        <fullName evidence="3">WD domain, G-beta repeat</fullName>
    </recommendedName>
</protein>